<dbReference type="InterPro" id="IPR003309">
    <property type="entry name" value="SCAN_dom"/>
</dbReference>
<dbReference type="InterPro" id="IPR036875">
    <property type="entry name" value="Znf_CCHC_sf"/>
</dbReference>
<dbReference type="PROSITE" id="PS50804">
    <property type="entry name" value="SCAN_BOX"/>
    <property type="match status" value="1"/>
</dbReference>
<dbReference type="PANTHER" id="PTHR46888">
    <property type="entry name" value="ZINC KNUCKLE DOMAINCONTAINING PROTEIN-RELATED"/>
    <property type="match status" value="1"/>
</dbReference>
<dbReference type="Gene3D" id="3.30.420.10">
    <property type="entry name" value="Ribonuclease H-like superfamily/Ribonuclease H"/>
    <property type="match status" value="1"/>
</dbReference>
<evidence type="ECO:0000313" key="3">
    <source>
        <dbReference type="Ensembl" id="ENSAOCP00000035509.1"/>
    </source>
</evidence>
<dbReference type="Gene3D" id="4.10.60.10">
    <property type="entry name" value="Zinc finger, CCHC-type"/>
    <property type="match status" value="1"/>
</dbReference>
<dbReference type="GO" id="GO:0003676">
    <property type="term" value="F:nucleic acid binding"/>
    <property type="evidence" value="ECO:0007669"/>
    <property type="project" value="InterPro"/>
</dbReference>
<protein>
    <recommendedName>
        <fullName evidence="1">Gypsy retrotransposon integrase-like protein 1</fullName>
    </recommendedName>
</protein>
<dbReference type="Gene3D" id="1.10.4020.10">
    <property type="entry name" value="DNA breaking-rejoining enzymes"/>
    <property type="match status" value="1"/>
</dbReference>
<accession>A0AAQ5X4U8</accession>
<dbReference type="Proteomes" id="UP001501940">
    <property type="component" value="Chromosome 6"/>
</dbReference>
<dbReference type="GeneTree" id="ENSGT00940000165751"/>
<dbReference type="Ensembl" id="ENSAOCT00000072207.1">
    <property type="protein sequence ID" value="ENSAOCP00000035509.1"/>
    <property type="gene ID" value="ENSAOCG00000025134.1"/>
</dbReference>
<dbReference type="InterPro" id="IPR041588">
    <property type="entry name" value="Integrase_H2C2"/>
</dbReference>
<evidence type="ECO:0000259" key="2">
    <source>
        <dbReference type="PROSITE" id="PS50804"/>
    </source>
</evidence>
<dbReference type="Pfam" id="PF02023">
    <property type="entry name" value="SCAN"/>
    <property type="match status" value="1"/>
</dbReference>
<dbReference type="FunFam" id="1.10.340.70:FF:000001">
    <property type="entry name" value="Retrovirus-related Pol polyprotein from transposon gypsy-like Protein"/>
    <property type="match status" value="1"/>
</dbReference>
<keyword evidence="4" id="KW-1185">Reference proteome</keyword>
<sequence length="491" mass="55111">MEKEKMSDPDTFFSLFERVANSRGWPDSERVVMLQSVFTGKAQAAYSALGERESRVYKAVKEAVLKAYELVPEAYRQRFRSWSKSERQSHVEFARDLTKHFNRWCSALDVKSYEELCDVIVLEQFIDCVPPEVATHIIERGISTVSEAATVADEYILAHKGKSRKSYPIDFSTVRPANQSRFGRFESARPSRFSKSTNFDSLCNYCHERGHWKFDCPGLRNRGVHPTFVSDGFVSLSDTNCKVPVKILRDTGATDSFIRASVLPFSKDSDTGDCVIVRGVSLVPLSAPLHKVFLTSGFVEGNVHIAVRPALPLDGVDVILGNDLAGDRVWPSGGPVKVSTQKEPDDCERTFPEVFTACVLVRKWIPQGTDLLGTPIFQIVVPTKFREEVLSCSHNQTGHLGVNKTYHHILRYFFWPRLKRDIASFIKTCHTCQLTGKPNQSIKPAPLHPIPAIENPFEHLIIDCVGPLPKSKSGSQYLLTVMCLVTRYPAA</sequence>
<dbReference type="SUPFAM" id="SSF47353">
    <property type="entry name" value="Retrovirus capsid dimerization domain-like"/>
    <property type="match status" value="1"/>
</dbReference>
<dbReference type="AlphaFoldDB" id="A0AAQ5X4U8"/>
<dbReference type="SUPFAM" id="SSF57756">
    <property type="entry name" value="Retrovirus zinc finger-like domains"/>
    <property type="match status" value="1"/>
</dbReference>
<dbReference type="PANTHER" id="PTHR46888:SF13">
    <property type="entry name" value="RIBONUCLEASE H"/>
    <property type="match status" value="1"/>
</dbReference>
<dbReference type="Gene3D" id="1.10.340.70">
    <property type="match status" value="1"/>
</dbReference>
<dbReference type="Pfam" id="PF17921">
    <property type="entry name" value="Integrase_H2C2"/>
    <property type="match status" value="1"/>
</dbReference>
<feature type="domain" description="SCAN box" evidence="2">
    <location>
        <begin position="76"/>
        <end position="154"/>
    </location>
</feature>
<dbReference type="GO" id="GO:0008270">
    <property type="term" value="F:zinc ion binding"/>
    <property type="evidence" value="ECO:0007669"/>
    <property type="project" value="InterPro"/>
</dbReference>
<reference evidence="3" key="2">
    <citation type="submission" date="2025-08" db="UniProtKB">
        <authorList>
            <consortium name="Ensembl"/>
        </authorList>
    </citation>
    <scope>IDENTIFICATION</scope>
</reference>
<organism evidence="3 4">
    <name type="scientific">Amphiprion ocellaris</name>
    <name type="common">Clown anemonefish</name>
    <dbReference type="NCBI Taxonomy" id="80972"/>
    <lineage>
        <taxon>Eukaryota</taxon>
        <taxon>Metazoa</taxon>
        <taxon>Chordata</taxon>
        <taxon>Craniata</taxon>
        <taxon>Vertebrata</taxon>
        <taxon>Euteleostomi</taxon>
        <taxon>Actinopterygii</taxon>
        <taxon>Neopterygii</taxon>
        <taxon>Teleostei</taxon>
        <taxon>Neoteleostei</taxon>
        <taxon>Acanthomorphata</taxon>
        <taxon>Ovalentaria</taxon>
        <taxon>Pomacentridae</taxon>
        <taxon>Amphiprion</taxon>
    </lineage>
</organism>
<name>A0AAQ5X4U8_AMPOC</name>
<evidence type="ECO:0000313" key="4">
    <source>
        <dbReference type="Proteomes" id="UP001501940"/>
    </source>
</evidence>
<dbReference type="InterPro" id="IPR036397">
    <property type="entry name" value="RNaseH_sf"/>
</dbReference>
<reference evidence="3" key="3">
    <citation type="submission" date="2025-09" db="UniProtKB">
        <authorList>
            <consortium name="Ensembl"/>
        </authorList>
    </citation>
    <scope>IDENTIFICATION</scope>
</reference>
<reference evidence="3 4" key="1">
    <citation type="submission" date="2022-01" db="EMBL/GenBank/DDBJ databases">
        <title>A chromosome-scale genome assembly of the false clownfish, Amphiprion ocellaris.</title>
        <authorList>
            <person name="Ryu T."/>
        </authorList>
    </citation>
    <scope>NUCLEOTIDE SEQUENCE [LARGE SCALE GENOMIC DNA]</scope>
</reference>
<dbReference type="InterPro" id="IPR038269">
    <property type="entry name" value="SCAN_sf"/>
</dbReference>
<evidence type="ECO:0000256" key="1">
    <source>
        <dbReference type="ARBA" id="ARBA00039658"/>
    </source>
</evidence>
<proteinExistence type="predicted"/>